<feature type="domain" description="NB-ARC" evidence="2">
    <location>
        <begin position="575"/>
        <end position="717"/>
    </location>
</feature>
<dbReference type="EMBL" id="KV918829">
    <property type="protein sequence ID" value="OSX77777.1"/>
    <property type="molecule type" value="Genomic_DNA"/>
</dbReference>
<evidence type="ECO:0000313" key="4">
    <source>
        <dbReference type="Proteomes" id="UP000218209"/>
    </source>
</evidence>
<accession>A0A1X6PAB7</accession>
<evidence type="ECO:0000256" key="1">
    <source>
        <dbReference type="SAM" id="MobiDB-lite"/>
    </source>
</evidence>
<keyword evidence="4" id="KW-1185">Reference proteome</keyword>
<name>A0A1X6PAB7_PORUM</name>
<dbReference type="Pfam" id="PF00931">
    <property type="entry name" value="NB-ARC"/>
    <property type="match status" value="1"/>
</dbReference>
<dbReference type="SUPFAM" id="SSF48452">
    <property type="entry name" value="TPR-like"/>
    <property type="match status" value="5"/>
</dbReference>
<proteinExistence type="predicted"/>
<feature type="compositionally biased region" description="Gly residues" evidence="1">
    <location>
        <begin position="120"/>
        <end position="130"/>
    </location>
</feature>
<feature type="region of interest" description="Disordered" evidence="1">
    <location>
        <begin position="95"/>
        <end position="130"/>
    </location>
</feature>
<dbReference type="InterPro" id="IPR011990">
    <property type="entry name" value="TPR-like_helical_dom_sf"/>
</dbReference>
<reference evidence="3 4" key="1">
    <citation type="submission" date="2017-03" db="EMBL/GenBank/DDBJ databases">
        <title>WGS assembly of Porphyra umbilicalis.</title>
        <authorList>
            <person name="Brawley S.H."/>
            <person name="Blouin N.A."/>
            <person name="Ficko-Blean E."/>
            <person name="Wheeler G.L."/>
            <person name="Lohr M."/>
            <person name="Goodson H.V."/>
            <person name="Jenkins J.W."/>
            <person name="Blaby-Haas C.E."/>
            <person name="Helliwell K.E."/>
            <person name="Chan C."/>
            <person name="Marriage T."/>
            <person name="Bhattacharya D."/>
            <person name="Klein A.S."/>
            <person name="Badis Y."/>
            <person name="Brodie J."/>
            <person name="Cao Y."/>
            <person name="Collen J."/>
            <person name="Dittami S.M."/>
            <person name="Gachon C.M."/>
            <person name="Green B.R."/>
            <person name="Karpowicz S."/>
            <person name="Kim J.W."/>
            <person name="Kudahl U."/>
            <person name="Lin S."/>
            <person name="Michel G."/>
            <person name="Mittag M."/>
            <person name="Olson B.J."/>
            <person name="Pangilinan J."/>
            <person name="Peng Y."/>
            <person name="Qiu H."/>
            <person name="Shu S."/>
            <person name="Singer J.T."/>
            <person name="Smith A.G."/>
            <person name="Sprecher B.N."/>
            <person name="Wagner V."/>
            <person name="Wang W."/>
            <person name="Wang Z.-Y."/>
            <person name="Yan J."/>
            <person name="Yarish C."/>
            <person name="Zoeuner-Riek S."/>
            <person name="Zhuang Y."/>
            <person name="Zou Y."/>
            <person name="Lindquist E.A."/>
            <person name="Grimwood J."/>
            <person name="Barry K."/>
            <person name="Rokhsar D.S."/>
            <person name="Schmutz J."/>
            <person name="Stiller J.W."/>
            <person name="Grossman A.R."/>
            <person name="Prochnik S.E."/>
        </authorList>
    </citation>
    <scope>NUCLEOTIDE SEQUENCE [LARGE SCALE GENOMIC DNA]</scope>
    <source>
        <strain evidence="3">4086291</strain>
    </source>
</reference>
<feature type="compositionally biased region" description="Polar residues" evidence="1">
    <location>
        <begin position="19"/>
        <end position="35"/>
    </location>
</feature>
<organism evidence="3 4">
    <name type="scientific">Porphyra umbilicalis</name>
    <name type="common">Purple laver</name>
    <name type="synonym">Red alga</name>
    <dbReference type="NCBI Taxonomy" id="2786"/>
    <lineage>
        <taxon>Eukaryota</taxon>
        <taxon>Rhodophyta</taxon>
        <taxon>Bangiophyceae</taxon>
        <taxon>Bangiales</taxon>
        <taxon>Bangiaceae</taxon>
        <taxon>Porphyra</taxon>
    </lineage>
</organism>
<dbReference type="Proteomes" id="UP000218209">
    <property type="component" value="Unassembled WGS sequence"/>
</dbReference>
<dbReference type="Gene3D" id="3.40.50.300">
    <property type="entry name" value="P-loop containing nucleotide triphosphate hydrolases"/>
    <property type="match status" value="1"/>
</dbReference>
<dbReference type="PANTHER" id="PTHR10098">
    <property type="entry name" value="RAPSYN-RELATED"/>
    <property type="match status" value="1"/>
</dbReference>
<dbReference type="InterPro" id="IPR002182">
    <property type="entry name" value="NB-ARC"/>
</dbReference>
<evidence type="ECO:0000313" key="3">
    <source>
        <dbReference type="EMBL" id="OSX77777.1"/>
    </source>
</evidence>
<dbReference type="Gene3D" id="1.25.40.10">
    <property type="entry name" value="Tetratricopeptide repeat domain"/>
    <property type="match status" value="4"/>
</dbReference>
<evidence type="ECO:0000259" key="2">
    <source>
        <dbReference type="Pfam" id="PF00931"/>
    </source>
</evidence>
<sequence>MVWRWLACLGGRHRRQQDGEQQGSSLPVGSSSGDPQATAPVGGGSGSGSLAAVVAGVSAPLPSVAAEAAATGTPLPVAGVAGGSGTVPVVATGSGPCSSDGAGRGLAEESAARGNSAVRSGGGGSAGTGGGGGAVGAGGGGGYPLVTFTVRYCYSNTREARTGSSVRAGLGRHLYIVWGFKPGRGSPTVDAFRAENPTCVRLVRGSSDLRAAVQASAAESLAAAAPLSAAAAAAIARAPHPDRLLLVRGKEGSSDTGGEDLSSITLLLEAPTAALCAAWAAAGSSLVSQWEPLLRSSLSRGDEAAAVKAMLDWTAATGAPAANDKPGAASVVAGPSNRRRLLEAANWLNVASPTAVATASVLRKGADTVDAVTGVPAVGPAVRLALLAVQAGALAVRTDEHGDLRVEAAKKCGEVVRRLLERTLHTMRLAETEFGSVHVEQLCGLLDRAEAVMEEVEGTVFSSGWRAALQGDSMRRWGGEVDTLHTEVLSVCAVGAIGVGVDELKVEMSSIWRSMDAARALPADDPELDAHDLGWRAITTVPGYVSGVDSPERAEYSIVQELLQYKAGGSDKAPRVGVCAIGGSGKTTACAGVAASAPVREHFSVVWIHMGDTVSPQMIEDAVVALTLRFCGRDTARRLLRLPTDADVVGTAARYMQSVGVPDAAKWLVIVDDVVYGKHDWLLRLLQVVPTATPVLFTTRAEPVVALVSGAQLVAFDALPARDAKALLAKALRRPVNGGEPPFSSTEEEAWVDSVLDMTGRHALSLSILGAVIAAKRGAWHPVLQAMKEQLKHLDYSLPPGGLDSPRSVRATLATSLALLPDESCRAAFAAVGVLPTSVLVGVPVLARLWRPQLEVAGALGQCRADDDRGRGISGGGRGYAVAASDADELVDVLVGAGLIRCESDADRGLVTGVVVHPVVESYARSMLGDACPSTHRRLLMDEYLAGVDGGRLDFFGWSSCPFWELRHDDGYLYDNVARHAAASRGVAALMSLLSSEWHDTRVRTCSPLAYQGDVEVVLASLVGVVNDANHVVQRTPALLCGVLHGVSVAYSDRIAGSRRANIEAAINHLQRALKLVTRADSPCRWAQLQHSLGNAYNNRVRGDRGDNVEVAIECYRAALEVWTREAAPLEWAMTQSSLGNAYNNRVRGDRGDNLEAAIGCYQAALEVRTREAAPLEWAMTQSNLGNAYNNRVRGDRGDNLEAAIGCYQAALEVWTRKTAPLMWAMAQSNLGVAYNDRVRGDRGDNLEAAIACCQAALEVRTREAAPLEWAMTQSNLGNAYTDRVRGDRGANLEVAIGCYQAALEVQTREAAPLDWATTRSNLGAAYTDRVRGDRGANVEVAIECYQAALEVWTRKTAPLMWAIAQSNLGAAYNDRGRGDRGDSLEAAIGCHQAALEVWTRETAPLMWAIAQSNLVAAYNDRVRGYRGDNLEAAIACCQAALEVRTWEAAPLDWATTQSNLGEAYNERVLGDRGENLEAAIGCHQAALEVWTRETAPLMWAMAQSNLGAAYNNRVREDRGDNLEAAIACCQEALEVRTREAAPLDWATTRSNLGNSYKNRVRGDRRENLEAAIGCHQAALDVRTREAAPLDWAMAHNNLGEAHHDRVLGDRGDNLEAAIGCYQAALEVWTRKTAPLDWAMAQRNLGNAYVIRMRGDLGDNIEAAIGCYQAALEVQTRETAPLQWARTQNHLGLAYVDRVRGGRGENRGGSVEAAIGYYQAALEVRTRQAAPQDWADTHLNLAFAFRQAERRTEALAALRAVQHFGSQWARWDEKEAELPRTLDELERIVE</sequence>
<dbReference type="InterPro" id="IPR027417">
    <property type="entry name" value="P-loop_NTPase"/>
</dbReference>
<dbReference type="GO" id="GO:0043531">
    <property type="term" value="F:ADP binding"/>
    <property type="evidence" value="ECO:0007669"/>
    <property type="project" value="InterPro"/>
</dbReference>
<gene>
    <name evidence="3" type="ORF">BU14_0135s0051</name>
</gene>
<dbReference type="SUPFAM" id="SSF52540">
    <property type="entry name" value="P-loop containing nucleoside triphosphate hydrolases"/>
    <property type="match status" value="1"/>
</dbReference>
<dbReference type="InterPro" id="IPR019734">
    <property type="entry name" value="TPR_rpt"/>
</dbReference>
<feature type="region of interest" description="Disordered" evidence="1">
    <location>
        <begin position="13"/>
        <end position="45"/>
    </location>
</feature>
<dbReference type="SMART" id="SM00028">
    <property type="entry name" value="TPR"/>
    <property type="match status" value="9"/>
</dbReference>
<protein>
    <recommendedName>
        <fullName evidence="2">NB-ARC domain-containing protein</fullName>
    </recommendedName>
</protein>